<evidence type="ECO:0000313" key="2">
    <source>
        <dbReference type="EMBL" id="MDT8760844.1"/>
    </source>
</evidence>
<reference evidence="2" key="1">
    <citation type="submission" date="2022-04" db="EMBL/GenBank/DDBJ databases">
        <title>Tomato heritable bacteria conferring resistance against bacterial wilt.</title>
        <authorList>
            <person name="Yin J."/>
        </authorList>
    </citation>
    <scope>NUCLEOTIDE SEQUENCE</scope>
    <source>
        <strain evidence="2">Cra20</strain>
    </source>
</reference>
<feature type="signal peptide" evidence="1">
    <location>
        <begin position="1"/>
        <end position="19"/>
    </location>
</feature>
<sequence>MFTSVFALTLAAALQNAPAAEPAKPAEEKKICVIEQSSYSRLGRKRVCRTQREVKERQEQIERDSRVQ</sequence>
<comment type="caution">
    <text evidence="2">The sequence shown here is derived from an EMBL/GenBank/DDBJ whole genome shotgun (WGS) entry which is preliminary data.</text>
</comment>
<evidence type="ECO:0008006" key="3">
    <source>
        <dbReference type="Google" id="ProtNLM"/>
    </source>
</evidence>
<gene>
    <name evidence="2" type="ORF">MZO42_19260</name>
</gene>
<feature type="chain" id="PRO_5045371770" description="Secreted protein" evidence="1">
    <location>
        <begin position="20"/>
        <end position="68"/>
    </location>
</feature>
<evidence type="ECO:0000256" key="1">
    <source>
        <dbReference type="SAM" id="SignalP"/>
    </source>
</evidence>
<accession>A0ABU3N8K8</accession>
<keyword evidence="1" id="KW-0732">Signal</keyword>
<organism evidence="2">
    <name type="scientific">Sphingomonas psychrotolerans</name>
    <dbReference type="NCBI Taxonomy" id="1327635"/>
    <lineage>
        <taxon>Bacteria</taxon>
        <taxon>Pseudomonadati</taxon>
        <taxon>Pseudomonadota</taxon>
        <taxon>Alphaproteobacteria</taxon>
        <taxon>Sphingomonadales</taxon>
        <taxon>Sphingomonadaceae</taxon>
        <taxon>Sphingomonas</taxon>
    </lineage>
</organism>
<protein>
    <recommendedName>
        <fullName evidence="3">Secreted protein</fullName>
    </recommendedName>
</protein>
<name>A0ABU3N8K8_9SPHN</name>
<proteinExistence type="predicted"/>
<dbReference type="EMBL" id="JALMLT010000005">
    <property type="protein sequence ID" value="MDT8760844.1"/>
    <property type="molecule type" value="Genomic_DNA"/>
</dbReference>